<evidence type="ECO:0000313" key="3">
    <source>
        <dbReference type="Proteomes" id="UP001147747"/>
    </source>
</evidence>
<evidence type="ECO:0000313" key="2">
    <source>
        <dbReference type="EMBL" id="KAJ5387697.1"/>
    </source>
</evidence>
<protein>
    <submittedName>
        <fullName evidence="2">Uncharacterized protein</fullName>
    </submittedName>
</protein>
<feature type="region of interest" description="Disordered" evidence="1">
    <location>
        <begin position="91"/>
        <end position="112"/>
    </location>
</feature>
<dbReference type="Proteomes" id="UP001147747">
    <property type="component" value="Unassembled WGS sequence"/>
</dbReference>
<proteinExistence type="predicted"/>
<accession>A0A9X0B4E5</accession>
<evidence type="ECO:0000256" key="1">
    <source>
        <dbReference type="SAM" id="MobiDB-lite"/>
    </source>
</evidence>
<reference evidence="2" key="1">
    <citation type="submission" date="2022-12" db="EMBL/GenBank/DDBJ databases">
        <authorList>
            <person name="Petersen C."/>
        </authorList>
    </citation>
    <scope>NUCLEOTIDE SEQUENCE</scope>
    <source>
        <strain evidence="2">IBT 29677</strain>
    </source>
</reference>
<comment type="caution">
    <text evidence="2">The sequence shown here is derived from an EMBL/GenBank/DDBJ whole genome shotgun (WGS) entry which is preliminary data.</text>
</comment>
<dbReference type="EMBL" id="JAPZBU010000009">
    <property type="protein sequence ID" value="KAJ5387697.1"/>
    <property type="molecule type" value="Genomic_DNA"/>
</dbReference>
<gene>
    <name evidence="2" type="ORF">N7509_010238</name>
</gene>
<name>A0A9X0B4E5_9EURO</name>
<dbReference type="RefSeq" id="XP_056485495.1">
    <property type="nucleotide sequence ID" value="XM_056634875.1"/>
</dbReference>
<reference evidence="2" key="2">
    <citation type="journal article" date="2023" name="IMA Fungus">
        <title>Comparative genomic study of the Penicillium genus elucidates a diverse pangenome and 15 lateral gene transfer events.</title>
        <authorList>
            <person name="Petersen C."/>
            <person name="Sorensen T."/>
            <person name="Nielsen M.R."/>
            <person name="Sondergaard T.E."/>
            <person name="Sorensen J.L."/>
            <person name="Fitzpatrick D.A."/>
            <person name="Frisvad J.C."/>
            <person name="Nielsen K.L."/>
        </authorList>
    </citation>
    <scope>NUCLEOTIDE SEQUENCE</scope>
    <source>
        <strain evidence="2">IBT 29677</strain>
    </source>
</reference>
<dbReference type="GeneID" id="81373855"/>
<sequence>MTQKCELGQQCQMPTFATVYGGHETKKCFNCKAENLRIVQVQKQPSRVRTRPILARGPRARACNAARKAGEDDILEAGHWIDQEFMEDLVGKEEDRSPAKPWADKLDQYRWP</sequence>
<keyword evidence="3" id="KW-1185">Reference proteome</keyword>
<organism evidence="2 3">
    <name type="scientific">Penicillium cosmopolitanum</name>
    <dbReference type="NCBI Taxonomy" id="1131564"/>
    <lineage>
        <taxon>Eukaryota</taxon>
        <taxon>Fungi</taxon>
        <taxon>Dikarya</taxon>
        <taxon>Ascomycota</taxon>
        <taxon>Pezizomycotina</taxon>
        <taxon>Eurotiomycetes</taxon>
        <taxon>Eurotiomycetidae</taxon>
        <taxon>Eurotiales</taxon>
        <taxon>Aspergillaceae</taxon>
        <taxon>Penicillium</taxon>
    </lineage>
</organism>
<dbReference type="AlphaFoldDB" id="A0A9X0B4E5"/>